<accession>A0A803MXV3</accession>
<keyword evidence="14" id="KW-0805">Transcription regulation</keyword>
<evidence type="ECO:0000256" key="1">
    <source>
        <dbReference type="ARBA" id="ARBA00001663"/>
    </source>
</evidence>
<dbReference type="GO" id="GO:0004535">
    <property type="term" value="F:poly(A)-specific ribonuclease activity"/>
    <property type="evidence" value="ECO:0007669"/>
    <property type="project" value="UniProtKB-EC"/>
</dbReference>
<dbReference type="OMA" id="YVTFHSA"/>
<keyword evidence="16" id="KW-0539">Nucleus</keyword>
<evidence type="ECO:0000313" key="18">
    <source>
        <dbReference type="EnsemblPlants" id="AUR62037033-RA:cds"/>
    </source>
</evidence>
<dbReference type="GO" id="GO:0005737">
    <property type="term" value="C:cytoplasm"/>
    <property type="evidence" value="ECO:0007669"/>
    <property type="project" value="UniProtKB-SubCell"/>
</dbReference>
<evidence type="ECO:0000256" key="11">
    <source>
        <dbReference type="ARBA" id="ARBA00022801"/>
    </source>
</evidence>
<evidence type="ECO:0000256" key="5">
    <source>
        <dbReference type="ARBA" id="ARBA00008372"/>
    </source>
</evidence>
<reference evidence="18" key="2">
    <citation type="submission" date="2021-03" db="UniProtKB">
        <authorList>
            <consortium name="EnsemblPlants"/>
        </authorList>
    </citation>
    <scope>IDENTIFICATION</scope>
</reference>
<dbReference type="SUPFAM" id="SSF53098">
    <property type="entry name" value="Ribonuclease H-like"/>
    <property type="match status" value="1"/>
</dbReference>
<sequence>MAIVQSIKIREVWSDNLESEFLLIRSLIDDYSFVAMDTEFPGVLFRQFGSESRPKYTSPGKHYSLLKQNVDALKIIQLGLTLVDSKGNLPNLGNPKIGYIWQFNFKDFDVTTDNQSPDSVELLRNHGIDFALNLKSGVDSVKFAELMMSSGLVCNDNSITWLTFHCAYDFGYLVKVLTQSQLPSELSVFVKLALEVKRMVGQSHQAGSDSLLTWVVFERIREIFFKKPGSIDNYAGMLSSCASDLHISILCPGTCLMLTVAYLLFSSNNAAGHHSLPALMTSPKLEF</sequence>
<keyword evidence="12" id="KW-0269">Exonuclease</keyword>
<evidence type="ECO:0000313" key="19">
    <source>
        <dbReference type="Proteomes" id="UP000596660"/>
    </source>
</evidence>
<evidence type="ECO:0000256" key="16">
    <source>
        <dbReference type="ARBA" id="ARBA00023242"/>
    </source>
</evidence>
<comment type="subcellular location">
    <subcellularLocation>
        <location evidence="4">Cytoplasm</location>
    </subcellularLocation>
    <subcellularLocation>
        <location evidence="3">Nucleus</location>
    </subcellularLocation>
</comment>
<dbReference type="Proteomes" id="UP000596660">
    <property type="component" value="Unplaced"/>
</dbReference>
<keyword evidence="9" id="KW-0540">Nuclease</keyword>
<proteinExistence type="inferred from homology"/>
<dbReference type="GO" id="GO:0005634">
    <property type="term" value="C:nucleus"/>
    <property type="evidence" value="ECO:0007669"/>
    <property type="project" value="UniProtKB-SubCell"/>
</dbReference>
<reference evidence="18" key="1">
    <citation type="journal article" date="2017" name="Nature">
        <title>The genome of Chenopodium quinoa.</title>
        <authorList>
            <person name="Jarvis D.E."/>
            <person name="Ho Y.S."/>
            <person name="Lightfoot D.J."/>
            <person name="Schmoeckel S.M."/>
            <person name="Li B."/>
            <person name="Borm T.J.A."/>
            <person name="Ohyanagi H."/>
            <person name="Mineta K."/>
            <person name="Michell C.T."/>
            <person name="Saber N."/>
            <person name="Kharbatia N.M."/>
            <person name="Rupper R.R."/>
            <person name="Sharp A.R."/>
            <person name="Dally N."/>
            <person name="Boughton B.A."/>
            <person name="Woo Y.H."/>
            <person name="Gao G."/>
            <person name="Schijlen E.G.W.M."/>
            <person name="Guo X."/>
            <person name="Momin A.A."/>
            <person name="Negrao S."/>
            <person name="Al-Babili S."/>
            <person name="Gehring C."/>
            <person name="Roessner U."/>
            <person name="Jung C."/>
            <person name="Murphy K."/>
            <person name="Arold S.T."/>
            <person name="Gojobori T."/>
            <person name="van der Linden C.G."/>
            <person name="van Loo E.N."/>
            <person name="Jellen E.N."/>
            <person name="Maughan P.J."/>
            <person name="Tester M."/>
        </authorList>
    </citation>
    <scope>NUCLEOTIDE SEQUENCE [LARGE SCALE GENOMIC DNA]</scope>
    <source>
        <strain evidence="18">cv. PI 614886</strain>
    </source>
</reference>
<evidence type="ECO:0000256" key="6">
    <source>
        <dbReference type="ARBA" id="ARBA00011757"/>
    </source>
</evidence>
<comment type="similarity">
    <text evidence="5">Belongs to the CAF1 family.</text>
</comment>
<comment type="subunit">
    <text evidence="6">Component of the CCR4-NOT complex, at least composed of CRR4 and CAF1 proteins.</text>
</comment>
<evidence type="ECO:0000256" key="9">
    <source>
        <dbReference type="ARBA" id="ARBA00022722"/>
    </source>
</evidence>
<evidence type="ECO:0000256" key="13">
    <source>
        <dbReference type="ARBA" id="ARBA00022884"/>
    </source>
</evidence>
<comment type="catalytic activity">
    <reaction evidence="1">
        <text>Exonucleolytic cleavage of poly(A) to 5'-AMP.</text>
        <dbReference type="EC" id="3.1.13.4"/>
    </reaction>
</comment>
<dbReference type="GO" id="GO:0046872">
    <property type="term" value="F:metal ion binding"/>
    <property type="evidence" value="ECO:0007669"/>
    <property type="project" value="UniProtKB-KW"/>
</dbReference>
<dbReference type="EnsemblPlants" id="AUR62037033-RA">
    <property type="protein sequence ID" value="AUR62037033-RA:cds"/>
    <property type="gene ID" value="AUR62037033"/>
</dbReference>
<evidence type="ECO:0000256" key="17">
    <source>
        <dbReference type="ARBA" id="ARBA00025148"/>
    </source>
</evidence>
<evidence type="ECO:0000256" key="3">
    <source>
        <dbReference type="ARBA" id="ARBA00004123"/>
    </source>
</evidence>
<dbReference type="AlphaFoldDB" id="A0A803MXV3"/>
<dbReference type="InterPro" id="IPR039637">
    <property type="entry name" value="CNOT7/CNOT8/Pop2"/>
</dbReference>
<dbReference type="InterPro" id="IPR036397">
    <property type="entry name" value="RNaseH_sf"/>
</dbReference>
<evidence type="ECO:0000256" key="14">
    <source>
        <dbReference type="ARBA" id="ARBA00023015"/>
    </source>
</evidence>
<name>A0A803MXV3_CHEQI</name>
<comment type="function">
    <text evidence="17">Ubiquitous transcription factor required for a diverse set of processes. It is a component of the CCR4 complex involved in the control of gene expression.</text>
</comment>
<keyword evidence="10" id="KW-0479">Metal-binding</keyword>
<keyword evidence="8" id="KW-0963">Cytoplasm</keyword>
<evidence type="ECO:0000256" key="8">
    <source>
        <dbReference type="ARBA" id="ARBA00022490"/>
    </source>
</evidence>
<dbReference type="InterPro" id="IPR012337">
    <property type="entry name" value="RNaseH-like_sf"/>
</dbReference>
<keyword evidence="13" id="KW-0694">RNA-binding</keyword>
<evidence type="ECO:0000256" key="12">
    <source>
        <dbReference type="ARBA" id="ARBA00022839"/>
    </source>
</evidence>
<dbReference type="GO" id="GO:0030014">
    <property type="term" value="C:CCR4-NOT complex"/>
    <property type="evidence" value="ECO:0007669"/>
    <property type="project" value="InterPro"/>
</dbReference>
<dbReference type="Pfam" id="PF04857">
    <property type="entry name" value="CAF1"/>
    <property type="match status" value="1"/>
</dbReference>
<evidence type="ECO:0000256" key="4">
    <source>
        <dbReference type="ARBA" id="ARBA00004496"/>
    </source>
</evidence>
<keyword evidence="11" id="KW-0378">Hydrolase</keyword>
<keyword evidence="19" id="KW-1185">Reference proteome</keyword>
<evidence type="ECO:0000256" key="2">
    <source>
        <dbReference type="ARBA" id="ARBA00001968"/>
    </source>
</evidence>
<comment type="cofactor">
    <cofactor evidence="2">
        <name>a divalent metal cation</name>
        <dbReference type="ChEBI" id="CHEBI:60240"/>
    </cofactor>
</comment>
<dbReference type="EC" id="3.1.13.4" evidence="7"/>
<dbReference type="Gramene" id="AUR62037033-RA">
    <property type="protein sequence ID" value="AUR62037033-RA:cds"/>
    <property type="gene ID" value="AUR62037033"/>
</dbReference>
<evidence type="ECO:0000256" key="7">
    <source>
        <dbReference type="ARBA" id="ARBA00012161"/>
    </source>
</evidence>
<dbReference type="InterPro" id="IPR006941">
    <property type="entry name" value="RNase_CAF1"/>
</dbReference>
<evidence type="ECO:0000256" key="10">
    <source>
        <dbReference type="ARBA" id="ARBA00022723"/>
    </source>
</evidence>
<dbReference type="Gene3D" id="3.30.420.10">
    <property type="entry name" value="Ribonuclease H-like superfamily/Ribonuclease H"/>
    <property type="match status" value="2"/>
</dbReference>
<organism evidence="18 19">
    <name type="scientific">Chenopodium quinoa</name>
    <name type="common">Quinoa</name>
    <dbReference type="NCBI Taxonomy" id="63459"/>
    <lineage>
        <taxon>Eukaryota</taxon>
        <taxon>Viridiplantae</taxon>
        <taxon>Streptophyta</taxon>
        <taxon>Embryophyta</taxon>
        <taxon>Tracheophyta</taxon>
        <taxon>Spermatophyta</taxon>
        <taxon>Magnoliopsida</taxon>
        <taxon>eudicotyledons</taxon>
        <taxon>Gunneridae</taxon>
        <taxon>Pentapetalae</taxon>
        <taxon>Caryophyllales</taxon>
        <taxon>Chenopodiaceae</taxon>
        <taxon>Chenopodioideae</taxon>
        <taxon>Atripliceae</taxon>
        <taxon>Chenopodium</taxon>
    </lineage>
</organism>
<protein>
    <recommendedName>
        <fullName evidence="7">poly(A)-specific ribonuclease</fullName>
        <ecNumber evidence="7">3.1.13.4</ecNumber>
    </recommendedName>
</protein>
<dbReference type="PANTHER" id="PTHR10797">
    <property type="entry name" value="CCR4-NOT TRANSCRIPTION COMPLEX SUBUNIT"/>
    <property type="match status" value="1"/>
</dbReference>
<evidence type="ECO:0000256" key="15">
    <source>
        <dbReference type="ARBA" id="ARBA00023163"/>
    </source>
</evidence>
<keyword evidence="15" id="KW-0804">Transcription</keyword>
<dbReference type="GO" id="GO:0003723">
    <property type="term" value="F:RNA binding"/>
    <property type="evidence" value="ECO:0007669"/>
    <property type="project" value="UniProtKB-KW"/>
</dbReference>